<gene>
    <name evidence="2" type="ORF">FNH08_08125</name>
</gene>
<evidence type="ECO:0000313" key="2">
    <source>
        <dbReference type="EMBL" id="MPY57143.1"/>
    </source>
</evidence>
<dbReference type="OrthoDB" id="8041036at2"/>
<evidence type="ECO:0000256" key="1">
    <source>
        <dbReference type="SAM" id="MobiDB-lite"/>
    </source>
</evidence>
<feature type="region of interest" description="Disordered" evidence="1">
    <location>
        <begin position="429"/>
        <end position="449"/>
    </location>
</feature>
<dbReference type="SUPFAM" id="SSF56059">
    <property type="entry name" value="Glutathione synthetase ATP-binding domain-like"/>
    <property type="match status" value="1"/>
</dbReference>
<keyword evidence="3" id="KW-1185">Reference proteome</keyword>
<evidence type="ECO:0000313" key="3">
    <source>
        <dbReference type="Proteomes" id="UP000400924"/>
    </source>
</evidence>
<name>A0A5N8XCA1_9ACTN</name>
<proteinExistence type="predicted"/>
<dbReference type="RefSeq" id="WP_152770690.1">
    <property type="nucleotide sequence ID" value="NZ_VJZC01000034.1"/>
</dbReference>
<accession>A0A5N8XCA1</accession>
<organism evidence="2 3">
    <name type="scientific">Streptomyces spongiae</name>
    <dbReference type="NCBI Taxonomy" id="565072"/>
    <lineage>
        <taxon>Bacteria</taxon>
        <taxon>Bacillati</taxon>
        <taxon>Actinomycetota</taxon>
        <taxon>Actinomycetes</taxon>
        <taxon>Kitasatosporales</taxon>
        <taxon>Streptomycetaceae</taxon>
        <taxon>Streptomyces</taxon>
    </lineage>
</organism>
<dbReference type="EMBL" id="VJZC01000034">
    <property type="protein sequence ID" value="MPY57143.1"/>
    <property type="molecule type" value="Genomic_DNA"/>
</dbReference>
<reference evidence="2 3" key="1">
    <citation type="submission" date="2019-07" db="EMBL/GenBank/DDBJ databases">
        <title>New species of Amycolatopsis and Streptomyces.</title>
        <authorList>
            <person name="Duangmal K."/>
            <person name="Teo W.F.A."/>
            <person name="Lipun K."/>
        </authorList>
    </citation>
    <scope>NUCLEOTIDE SEQUENCE [LARGE SCALE GENOMIC DNA]</scope>
    <source>
        <strain evidence="2 3">NBRC 106415</strain>
    </source>
</reference>
<dbReference type="AlphaFoldDB" id="A0A5N8XCA1"/>
<protein>
    <submittedName>
        <fullName evidence="2">Circularly permuted type 2 ATP-grasp protein</fullName>
    </submittedName>
</protein>
<dbReference type="Proteomes" id="UP000400924">
    <property type="component" value="Unassembled WGS sequence"/>
</dbReference>
<dbReference type="Gene3D" id="3.30.1490.270">
    <property type="match status" value="1"/>
</dbReference>
<sequence length="449" mass="46912">MGGSSSALRVPDTAWDASFPAAAAELPARFVAHDEGYRRIRPALLPLVVSPGAASAMWDTTRACLERVRDKAARILDDRSGAAIAELGYPPEEVSWLTAHPPKALDGAGAFARADFVLGPDGPRLVEINVGPTVGGIGILDRYAEVADDLLGAHGFHRTGSRAAGLPRPARAWGRALRRLAGLPPHAAQAASPRIVLAVTDEEADIPIPHDAAHYLAAEGFDATVSRTDRIRFDGPKATVDGRAVDVVYGCFTYDEIITPRYRAFVDAAVACDAAGGPTYVAPPVFTLLGNKAMLATNGGEQPGDRHTAGTHLLTRAVLPQARAERERLVLKPTVGYGGQGVVIGRDVSDDTWEERLEAALKSRPHVLQAYVEPSSIELPTPDGQSSFEVGIGCLYVDGDFGGFLARCVPSGVGGIANVHQGAVFGAAAGAPPGEDVRGGHSTGGGTRP</sequence>
<comment type="caution">
    <text evidence="2">The sequence shown here is derived from an EMBL/GenBank/DDBJ whole genome shotgun (WGS) entry which is preliminary data.</text>
</comment>